<name>A0A384JVW1_BOTFB</name>
<evidence type="ECO:0000313" key="1">
    <source>
        <dbReference type="EMBL" id="ATZ54749.1"/>
    </source>
</evidence>
<reference evidence="1 2" key="3">
    <citation type="journal article" date="2017" name="Mol. Plant Pathol.">
        <title>A gapless genome sequence of the fungus Botrytis cinerea.</title>
        <authorList>
            <person name="Van Kan J.A."/>
            <person name="Stassen J.H."/>
            <person name="Mosbach A."/>
            <person name="Van Der Lee T.A."/>
            <person name="Faino L."/>
            <person name="Farmer A.D."/>
            <person name="Papasotiriou D.G."/>
            <person name="Zhou S."/>
            <person name="Seidl M.F."/>
            <person name="Cottam E."/>
            <person name="Edel D."/>
            <person name="Hahn M."/>
            <person name="Schwartz D.C."/>
            <person name="Dietrich R.A."/>
            <person name="Widdison S."/>
            <person name="Scalliet G."/>
        </authorList>
    </citation>
    <scope>NUCLEOTIDE SEQUENCE [LARGE SCALE GENOMIC DNA]</scope>
    <source>
        <strain evidence="1 2">B05.10</strain>
    </source>
</reference>
<sequence length="348" mass="39174">MPLLDRLRNSLRTRVGHKRHALNECNIFEDMEEPSTEGVQETSLTLFKNSRLFKARASDDTSTISANCSDFSRHNHSGNNKTKEQCESSFALTSTMTDGQINNFRKLNLMEYLDPYQYETLNDVRDDVNDDVDDDGCGAENCFTDSSPENSVAHYSLNVIPPGCSTALSPRLESRSHRIQQETALSDQCLSDSQQGNDRIRLDSVGNSSAEDLEIFGYPLQRVKARSSYSSSGWGMQDQINHHMGEDAEKSTPGSGNPHSEDLLATRDFATPNDLTSLFTLQEGQLPYRKQKDEPTMTTRFRNLSSENPHRRVRVCNGIFFNQFSTNLNLKDNVQDGTMKGNIADEYL</sequence>
<dbReference type="VEuPathDB" id="FungiDB:Bcin11g00910"/>
<dbReference type="AlphaFoldDB" id="A0A384JVW1"/>
<gene>
    <name evidence="1" type="ORF">BCIN_11g00910</name>
</gene>
<dbReference type="GeneID" id="5427388"/>
<accession>A0A384JVW1</accession>
<dbReference type="OMA" id="NECNIFE"/>
<reference evidence="1 2" key="2">
    <citation type="journal article" date="2012" name="Eukaryot. Cell">
        <title>Genome update of Botrytis cinerea strains B05.10 and T4.</title>
        <authorList>
            <person name="Staats M."/>
            <person name="van Kan J.A."/>
        </authorList>
    </citation>
    <scope>NUCLEOTIDE SEQUENCE [LARGE SCALE GENOMIC DNA]</scope>
    <source>
        <strain evidence="1 2">B05.10</strain>
    </source>
</reference>
<dbReference type="Proteomes" id="UP000001798">
    <property type="component" value="Chromosome 11"/>
</dbReference>
<keyword evidence="2" id="KW-1185">Reference proteome</keyword>
<reference evidence="1 2" key="1">
    <citation type="journal article" date="2011" name="PLoS Genet.">
        <title>Genomic analysis of the necrotrophic fungal pathogens Sclerotinia sclerotiorum and Botrytis cinerea.</title>
        <authorList>
            <person name="Amselem J."/>
            <person name="Cuomo C.A."/>
            <person name="van Kan J.A."/>
            <person name="Viaud M."/>
            <person name="Benito E.P."/>
            <person name="Couloux A."/>
            <person name="Coutinho P.M."/>
            <person name="de Vries R.P."/>
            <person name="Dyer P.S."/>
            <person name="Fillinger S."/>
            <person name="Fournier E."/>
            <person name="Gout L."/>
            <person name="Hahn M."/>
            <person name="Kohn L."/>
            <person name="Lapalu N."/>
            <person name="Plummer K.M."/>
            <person name="Pradier J.M."/>
            <person name="Quevillon E."/>
            <person name="Sharon A."/>
            <person name="Simon A."/>
            <person name="ten Have A."/>
            <person name="Tudzynski B."/>
            <person name="Tudzynski P."/>
            <person name="Wincker P."/>
            <person name="Andrew M."/>
            <person name="Anthouard V."/>
            <person name="Beever R.E."/>
            <person name="Beffa R."/>
            <person name="Benoit I."/>
            <person name="Bouzid O."/>
            <person name="Brault B."/>
            <person name="Chen Z."/>
            <person name="Choquer M."/>
            <person name="Collemare J."/>
            <person name="Cotton P."/>
            <person name="Danchin E.G."/>
            <person name="Da Silva C."/>
            <person name="Gautier A."/>
            <person name="Giraud C."/>
            <person name="Giraud T."/>
            <person name="Gonzalez C."/>
            <person name="Grossetete S."/>
            <person name="Guldener U."/>
            <person name="Henrissat B."/>
            <person name="Howlett B.J."/>
            <person name="Kodira C."/>
            <person name="Kretschmer M."/>
            <person name="Lappartient A."/>
            <person name="Leroch M."/>
            <person name="Levis C."/>
            <person name="Mauceli E."/>
            <person name="Neuveglise C."/>
            <person name="Oeser B."/>
            <person name="Pearson M."/>
            <person name="Poulain J."/>
            <person name="Poussereau N."/>
            <person name="Quesneville H."/>
            <person name="Rascle C."/>
            <person name="Schumacher J."/>
            <person name="Segurens B."/>
            <person name="Sexton A."/>
            <person name="Silva E."/>
            <person name="Sirven C."/>
            <person name="Soanes D.M."/>
            <person name="Talbot N.J."/>
            <person name="Templeton M."/>
            <person name="Yandava C."/>
            <person name="Yarden O."/>
            <person name="Zeng Q."/>
            <person name="Rollins J.A."/>
            <person name="Lebrun M.H."/>
            <person name="Dickman M."/>
        </authorList>
    </citation>
    <scope>NUCLEOTIDE SEQUENCE [LARGE SCALE GENOMIC DNA]</scope>
    <source>
        <strain evidence="1 2">B05.10</strain>
    </source>
</reference>
<evidence type="ECO:0000313" key="2">
    <source>
        <dbReference type="Proteomes" id="UP000001798"/>
    </source>
</evidence>
<proteinExistence type="predicted"/>
<protein>
    <submittedName>
        <fullName evidence="1">Uncharacterized protein</fullName>
    </submittedName>
</protein>
<dbReference type="KEGG" id="bfu:BCIN_11g00910"/>
<dbReference type="OrthoDB" id="3540603at2759"/>
<dbReference type="EMBL" id="CP009815">
    <property type="protein sequence ID" value="ATZ54749.1"/>
    <property type="molecule type" value="Genomic_DNA"/>
</dbReference>
<organism evidence="1 2">
    <name type="scientific">Botryotinia fuckeliana (strain B05.10)</name>
    <name type="common">Noble rot fungus</name>
    <name type="synonym">Botrytis cinerea</name>
    <dbReference type="NCBI Taxonomy" id="332648"/>
    <lineage>
        <taxon>Eukaryota</taxon>
        <taxon>Fungi</taxon>
        <taxon>Dikarya</taxon>
        <taxon>Ascomycota</taxon>
        <taxon>Pezizomycotina</taxon>
        <taxon>Leotiomycetes</taxon>
        <taxon>Helotiales</taxon>
        <taxon>Sclerotiniaceae</taxon>
        <taxon>Botrytis</taxon>
    </lineage>
</organism>
<dbReference type="RefSeq" id="XP_001546924.1">
    <property type="nucleotide sequence ID" value="XM_001546874.2"/>
</dbReference>